<evidence type="ECO:0000313" key="2">
    <source>
        <dbReference type="Proteomes" id="UP000828048"/>
    </source>
</evidence>
<organism evidence="1 2">
    <name type="scientific">Vaccinium darrowii</name>
    <dbReference type="NCBI Taxonomy" id="229202"/>
    <lineage>
        <taxon>Eukaryota</taxon>
        <taxon>Viridiplantae</taxon>
        <taxon>Streptophyta</taxon>
        <taxon>Embryophyta</taxon>
        <taxon>Tracheophyta</taxon>
        <taxon>Spermatophyta</taxon>
        <taxon>Magnoliopsida</taxon>
        <taxon>eudicotyledons</taxon>
        <taxon>Gunneridae</taxon>
        <taxon>Pentapetalae</taxon>
        <taxon>asterids</taxon>
        <taxon>Ericales</taxon>
        <taxon>Ericaceae</taxon>
        <taxon>Vaccinioideae</taxon>
        <taxon>Vaccinieae</taxon>
        <taxon>Vaccinium</taxon>
    </lineage>
</organism>
<comment type="caution">
    <text evidence="1">The sequence shown here is derived from an EMBL/GenBank/DDBJ whole genome shotgun (WGS) entry which is preliminary data.</text>
</comment>
<protein>
    <submittedName>
        <fullName evidence="1">Uncharacterized protein</fullName>
    </submittedName>
</protein>
<name>A0ACB7YHJ3_9ERIC</name>
<keyword evidence="2" id="KW-1185">Reference proteome</keyword>
<proteinExistence type="predicted"/>
<dbReference type="EMBL" id="CM037158">
    <property type="protein sequence ID" value="KAH7852309.1"/>
    <property type="molecule type" value="Genomic_DNA"/>
</dbReference>
<gene>
    <name evidence="1" type="ORF">Vadar_023204</name>
</gene>
<reference evidence="1 2" key="1">
    <citation type="journal article" date="2021" name="Hortic Res">
        <title>High-quality reference genome and annotation aids understanding of berry development for evergreen blueberry (Vaccinium darrowii).</title>
        <authorList>
            <person name="Yu J."/>
            <person name="Hulse-Kemp A.M."/>
            <person name="Babiker E."/>
            <person name="Staton M."/>
        </authorList>
    </citation>
    <scope>NUCLEOTIDE SEQUENCE [LARGE SCALE GENOMIC DNA]</scope>
    <source>
        <strain evidence="2">cv. NJ 8807/NJ 8810</strain>
        <tissue evidence="1">Young leaf</tissue>
    </source>
</reference>
<accession>A0ACB7YHJ3</accession>
<sequence>MTNQEKNIKNEITTAAAYLQLSVPSPQEIFSSSGGGGGEDYFRRNPSEFHQKPRKKRSKLIRIENPMGISSSTSTTTNGFRFENPMGLNPSSSGVAGKKRKYEGKKPDPSAPKITRPCSECGKKFWSWKALFGHMRCHPERQWRGINPPPNFRRQGNDDVMVETEWTEEEHEIAACLLMLANSPSAFENKGLNHGTLENESVVVRDVAEHGGSGGGGNGDFGFECSSCKKVFGSHQALGGHRATHKNVKGCFAITRSDCEEIVIDDHNTVDAQHVDCNANGELGEGIVLGGHKCSICSRVFATGQALGGHKRCHWEKEDYDHEPSSLSVTQEGFNFNPFGGEKQSCGLDLNLPAPVEPDFSSSLSYSSPGLALDLRLGL</sequence>
<dbReference type="Proteomes" id="UP000828048">
    <property type="component" value="Chromosome 8"/>
</dbReference>
<evidence type="ECO:0000313" key="1">
    <source>
        <dbReference type="EMBL" id="KAH7852309.1"/>
    </source>
</evidence>